<proteinExistence type="predicted"/>
<keyword evidence="2" id="KW-1185">Reference proteome</keyword>
<gene>
    <name evidence="1" type="ORF">HAX54_008380</name>
</gene>
<evidence type="ECO:0000313" key="2">
    <source>
        <dbReference type="Proteomes" id="UP000823775"/>
    </source>
</evidence>
<name>A0ABS8WZA8_DATST</name>
<dbReference type="Proteomes" id="UP000823775">
    <property type="component" value="Unassembled WGS sequence"/>
</dbReference>
<reference evidence="1 2" key="1">
    <citation type="journal article" date="2021" name="BMC Genomics">
        <title>Datura genome reveals duplications of psychoactive alkaloid biosynthetic genes and high mutation rate following tissue culture.</title>
        <authorList>
            <person name="Rajewski A."/>
            <person name="Carter-House D."/>
            <person name="Stajich J."/>
            <person name="Litt A."/>
        </authorList>
    </citation>
    <scope>NUCLEOTIDE SEQUENCE [LARGE SCALE GENOMIC DNA]</scope>
    <source>
        <strain evidence="1">AR-01</strain>
    </source>
</reference>
<feature type="non-terminal residue" evidence="1">
    <location>
        <position position="80"/>
    </location>
</feature>
<dbReference type="EMBL" id="JACEIK010014396">
    <property type="protein sequence ID" value="MCE3216839.1"/>
    <property type="molecule type" value="Genomic_DNA"/>
</dbReference>
<protein>
    <submittedName>
        <fullName evidence="1">Uncharacterized protein</fullName>
    </submittedName>
</protein>
<organism evidence="1 2">
    <name type="scientific">Datura stramonium</name>
    <name type="common">Jimsonweed</name>
    <name type="synonym">Common thornapple</name>
    <dbReference type="NCBI Taxonomy" id="4076"/>
    <lineage>
        <taxon>Eukaryota</taxon>
        <taxon>Viridiplantae</taxon>
        <taxon>Streptophyta</taxon>
        <taxon>Embryophyta</taxon>
        <taxon>Tracheophyta</taxon>
        <taxon>Spermatophyta</taxon>
        <taxon>Magnoliopsida</taxon>
        <taxon>eudicotyledons</taxon>
        <taxon>Gunneridae</taxon>
        <taxon>Pentapetalae</taxon>
        <taxon>asterids</taxon>
        <taxon>lamiids</taxon>
        <taxon>Solanales</taxon>
        <taxon>Solanaceae</taxon>
        <taxon>Solanoideae</taxon>
        <taxon>Datureae</taxon>
        <taxon>Datura</taxon>
    </lineage>
</organism>
<accession>A0ABS8WZA8</accession>
<evidence type="ECO:0000313" key="1">
    <source>
        <dbReference type="EMBL" id="MCE3216839.1"/>
    </source>
</evidence>
<sequence length="80" mass="8864">FKYKKKGSLANGGGATINFSKEEDLGPVYQQDQRSANQHRLSYGLNTNYEQILQRLNQSNLNSGKVVTINDVSASLANME</sequence>
<comment type="caution">
    <text evidence="1">The sequence shown here is derived from an EMBL/GenBank/DDBJ whole genome shotgun (WGS) entry which is preliminary data.</text>
</comment>
<feature type="non-terminal residue" evidence="1">
    <location>
        <position position="1"/>
    </location>
</feature>